<protein>
    <submittedName>
        <fullName evidence="1">Uncharacterized protein</fullName>
    </submittedName>
</protein>
<dbReference type="EMBL" id="PVNG01000005">
    <property type="protein sequence ID" value="PRX66969.1"/>
    <property type="molecule type" value="Genomic_DNA"/>
</dbReference>
<reference evidence="1 2" key="1">
    <citation type="submission" date="2018-03" db="EMBL/GenBank/DDBJ databases">
        <title>Genomic Encyclopedia of Type Strains, Phase III (KMG-III): the genomes of soil and plant-associated and newly described type strains.</title>
        <authorList>
            <person name="Whitman W."/>
        </authorList>
    </citation>
    <scope>NUCLEOTIDE SEQUENCE [LARGE SCALE GENOMIC DNA]</scope>
    <source>
        <strain evidence="1 2">CGMCC 4.7104</strain>
    </source>
</reference>
<keyword evidence="2" id="KW-1185">Reference proteome</keyword>
<name>A0A2T0N459_9ACTN</name>
<dbReference type="Proteomes" id="UP000238312">
    <property type="component" value="Unassembled WGS sequence"/>
</dbReference>
<dbReference type="RefSeq" id="WP_106239093.1">
    <property type="nucleotide sequence ID" value="NZ_PVNG01000005.1"/>
</dbReference>
<gene>
    <name evidence="1" type="ORF">B0I32_105409</name>
</gene>
<accession>A0A2T0N459</accession>
<organism evidence="1 2">
    <name type="scientific">Nonomuraea fuscirosea</name>
    <dbReference type="NCBI Taxonomy" id="1291556"/>
    <lineage>
        <taxon>Bacteria</taxon>
        <taxon>Bacillati</taxon>
        <taxon>Actinomycetota</taxon>
        <taxon>Actinomycetes</taxon>
        <taxon>Streptosporangiales</taxon>
        <taxon>Streptosporangiaceae</taxon>
        <taxon>Nonomuraea</taxon>
    </lineage>
</organism>
<sequence length="76" mass="7825">MTATGTATLPRRPVLAETDLATCEVLRPERCELRADVPTGHVSTPAGPGFVSLRAVATGTEGTGVTQTITRAYAVG</sequence>
<dbReference type="AlphaFoldDB" id="A0A2T0N459"/>
<evidence type="ECO:0000313" key="1">
    <source>
        <dbReference type="EMBL" id="PRX66969.1"/>
    </source>
</evidence>
<proteinExistence type="predicted"/>
<evidence type="ECO:0000313" key="2">
    <source>
        <dbReference type="Proteomes" id="UP000238312"/>
    </source>
</evidence>
<comment type="caution">
    <text evidence="1">The sequence shown here is derived from an EMBL/GenBank/DDBJ whole genome shotgun (WGS) entry which is preliminary data.</text>
</comment>